<dbReference type="OMA" id="ERYYHHQ"/>
<gene>
    <name evidence="7" type="primary">SEC16B</name>
</gene>
<protein>
    <submittedName>
        <fullName evidence="7">SEC16 homolog B, endoplasmic reticulum export factor</fullName>
    </submittedName>
</protein>
<comment type="subcellular location">
    <subcellularLocation>
        <location evidence="1">Endoplasmic reticulum membrane</location>
        <topology evidence="1">Peripheral membrane protein</topology>
    </subcellularLocation>
</comment>
<dbReference type="InParanoid" id="A0A672TYX0"/>
<organism evidence="7 8">
    <name type="scientific">Strigops habroptila</name>
    <name type="common">Kakapo</name>
    <dbReference type="NCBI Taxonomy" id="2489341"/>
    <lineage>
        <taxon>Eukaryota</taxon>
        <taxon>Metazoa</taxon>
        <taxon>Chordata</taxon>
        <taxon>Craniata</taxon>
        <taxon>Vertebrata</taxon>
        <taxon>Euteleostomi</taxon>
        <taxon>Archelosauria</taxon>
        <taxon>Archosauria</taxon>
        <taxon>Dinosauria</taxon>
        <taxon>Saurischia</taxon>
        <taxon>Theropoda</taxon>
        <taxon>Coelurosauria</taxon>
        <taxon>Aves</taxon>
        <taxon>Neognathae</taxon>
        <taxon>Neoaves</taxon>
        <taxon>Telluraves</taxon>
        <taxon>Australaves</taxon>
        <taxon>Psittaciformes</taxon>
        <taxon>Psittacidae</taxon>
        <taxon>Strigops</taxon>
    </lineage>
</organism>
<dbReference type="AlphaFoldDB" id="A0A672TYX0"/>
<dbReference type="Gene3D" id="1.25.40.1030">
    <property type="match status" value="1"/>
</dbReference>
<dbReference type="GO" id="GO:0012507">
    <property type="term" value="C:ER to Golgi transport vesicle membrane"/>
    <property type="evidence" value="ECO:0007669"/>
    <property type="project" value="TreeGrafter"/>
</dbReference>
<reference evidence="7" key="2">
    <citation type="submission" date="2025-08" db="UniProtKB">
        <authorList>
            <consortium name="Ensembl"/>
        </authorList>
    </citation>
    <scope>IDENTIFICATION</scope>
</reference>
<dbReference type="GO" id="GO:0070971">
    <property type="term" value="C:endoplasmic reticulum exit site"/>
    <property type="evidence" value="ECO:0007669"/>
    <property type="project" value="Ensembl"/>
</dbReference>
<dbReference type="GO" id="GO:0007029">
    <property type="term" value="P:endoplasmic reticulum organization"/>
    <property type="evidence" value="ECO:0007669"/>
    <property type="project" value="Ensembl"/>
</dbReference>
<dbReference type="GO" id="GO:0070863">
    <property type="term" value="P:positive regulation of protein exit from endoplasmic reticulum"/>
    <property type="evidence" value="ECO:0007669"/>
    <property type="project" value="Ensembl"/>
</dbReference>
<proteinExistence type="inferred from homology"/>
<keyword evidence="5" id="KW-0931">ER-Golgi transport</keyword>
<evidence type="ECO:0000256" key="3">
    <source>
        <dbReference type="ARBA" id="ARBA00022448"/>
    </source>
</evidence>
<dbReference type="GO" id="GO:0007030">
    <property type="term" value="P:Golgi organization"/>
    <property type="evidence" value="ECO:0007669"/>
    <property type="project" value="TreeGrafter"/>
</dbReference>
<reference evidence="7" key="3">
    <citation type="submission" date="2025-09" db="UniProtKB">
        <authorList>
            <consortium name="Ensembl"/>
        </authorList>
    </citation>
    <scope>IDENTIFICATION</scope>
</reference>
<accession>A0A672TYX0</accession>
<evidence type="ECO:0000256" key="1">
    <source>
        <dbReference type="ARBA" id="ARBA00004406"/>
    </source>
</evidence>
<dbReference type="GeneTree" id="ENSGT00940000160138"/>
<dbReference type="Pfam" id="PF12931">
    <property type="entry name" value="TPR_Sec16"/>
    <property type="match status" value="1"/>
</dbReference>
<keyword evidence="3" id="KW-0813">Transport</keyword>
<keyword evidence="4" id="KW-0256">Endoplasmic reticulum</keyword>
<reference evidence="7 8" key="1">
    <citation type="submission" date="2019-11" db="EMBL/GenBank/DDBJ databases">
        <title>Strigops habroptila (kakapo) genome, bStrHab1, primary haplotype, v2.</title>
        <authorList>
            <person name="Jarvis E.D."/>
            <person name="Howard J."/>
            <person name="Rhie A."/>
            <person name="Phillippy A."/>
            <person name="Korlach J."/>
            <person name="Digby A."/>
            <person name="Iorns D."/>
            <person name="Eason D."/>
            <person name="Robertson B."/>
            <person name="Raemaekers T."/>
            <person name="Howe K."/>
            <person name="Lewin H."/>
            <person name="Damas J."/>
            <person name="Hastie A."/>
            <person name="Tracey A."/>
            <person name="Chow W."/>
            <person name="Fedrigo O."/>
        </authorList>
    </citation>
    <scope>NUCLEOTIDE SEQUENCE [LARGE SCALE GENOMIC DNA]</scope>
</reference>
<evidence type="ECO:0000256" key="4">
    <source>
        <dbReference type="ARBA" id="ARBA00022824"/>
    </source>
</evidence>
<dbReference type="CDD" id="cd09233">
    <property type="entry name" value="ACE1-Sec16-like"/>
    <property type="match status" value="1"/>
</dbReference>
<dbReference type="InterPro" id="IPR024298">
    <property type="entry name" value="Sec16_Sec23-bd"/>
</dbReference>
<dbReference type="GO" id="GO:0016559">
    <property type="term" value="P:peroxisome fission"/>
    <property type="evidence" value="ECO:0007669"/>
    <property type="project" value="Ensembl"/>
</dbReference>
<dbReference type="Proteomes" id="UP000472266">
    <property type="component" value="Chromosome 9"/>
</dbReference>
<evidence type="ECO:0000259" key="6">
    <source>
        <dbReference type="Pfam" id="PF12931"/>
    </source>
</evidence>
<sequence>MCRANLEANGMCMANCLTHYFSFATSLRLAALDGQQPYSKSTNYQDQHYYKGYHPNLLLPLGTSMEQQGLSHCPRSRKAAVSLVSQPGLCFLPSSQPPGQPSLLLQYRESGLSSSGYELSQYIRDGADHYDPALPGTWGLAQAGEVPLMSTPAPAVPLKFSLPHTVVCFGAGGQLVLVCPHHPAKGQLALVELHSLEVCHILAPQTIAMPYVSFDASLCCCREDLHKVDVMTFCQQKIATSCDLSTQRGRDSSLLWKLLVLLCRQNGSMVGSDTAELLMQDCRRQKYKKQNPAAKLIGQTDDEWMSRQTGTLDLITGDVPPIVETQAQIVEKFTKLLYYGRKKDALVWAMRNHLWGHALFLSSKMDPRTYSWVLSGFTSTLVTNDPLQTLFQLMSGRMPQAALCCGDATWGDWRPHLAVLLSNKVGDMEVNHRAIVTMGDTLAGKGSVEAAHFCYLMADIPFGYFGVKAERMVLLGSINEDGGLVSSPHCPFAGSGLALRQWCGLGMSGGVLKLQMTSG</sequence>
<dbReference type="Ensembl" id="ENSSHBT00005007480.1">
    <property type="protein sequence ID" value="ENSSHBP00005006193.1"/>
    <property type="gene ID" value="ENSSHBG00005005389.1"/>
</dbReference>
<evidence type="ECO:0000256" key="2">
    <source>
        <dbReference type="ARBA" id="ARBA00005927"/>
    </source>
</evidence>
<evidence type="ECO:0000313" key="7">
    <source>
        <dbReference type="Ensembl" id="ENSSHBP00005006193.1"/>
    </source>
</evidence>
<dbReference type="PANTHER" id="PTHR13402">
    <property type="entry name" value="RGPR-RELATED"/>
    <property type="match status" value="1"/>
</dbReference>
<evidence type="ECO:0000313" key="8">
    <source>
        <dbReference type="Proteomes" id="UP000472266"/>
    </source>
</evidence>
<keyword evidence="8" id="KW-1185">Reference proteome</keyword>
<dbReference type="GO" id="GO:0010628">
    <property type="term" value="P:positive regulation of gene expression"/>
    <property type="evidence" value="ECO:0007669"/>
    <property type="project" value="Ensembl"/>
</dbReference>
<dbReference type="PANTHER" id="PTHR13402:SF11">
    <property type="entry name" value="PROTEIN TRANSPORT PROTEIN SEC16B"/>
    <property type="match status" value="1"/>
</dbReference>
<evidence type="ECO:0000256" key="5">
    <source>
        <dbReference type="ARBA" id="ARBA00022892"/>
    </source>
</evidence>
<dbReference type="GO" id="GO:0070973">
    <property type="term" value="P:protein localization to endoplasmic reticulum exit site"/>
    <property type="evidence" value="ECO:0007669"/>
    <property type="project" value="TreeGrafter"/>
</dbReference>
<dbReference type="GO" id="GO:0005789">
    <property type="term" value="C:endoplasmic reticulum membrane"/>
    <property type="evidence" value="ECO:0007669"/>
    <property type="project" value="UniProtKB-SubCell"/>
</dbReference>
<feature type="domain" description="Sec16 Sec23-binding" evidence="6">
    <location>
        <begin position="335"/>
        <end position="478"/>
    </location>
</feature>
<comment type="similarity">
    <text evidence="2">Belongs to the SEC16 family.</text>
</comment>
<name>A0A672TYX0_STRHB</name>
<dbReference type="GO" id="GO:0006888">
    <property type="term" value="P:endoplasmic reticulum to Golgi vesicle-mediated transport"/>
    <property type="evidence" value="ECO:0007669"/>
    <property type="project" value="Ensembl"/>
</dbReference>